<dbReference type="Proteomes" id="UP000219994">
    <property type="component" value="Unassembled WGS sequence"/>
</dbReference>
<dbReference type="GO" id="GO:0003677">
    <property type="term" value="F:DNA binding"/>
    <property type="evidence" value="ECO:0007669"/>
    <property type="project" value="InterPro"/>
</dbReference>
<dbReference type="InterPro" id="IPR010994">
    <property type="entry name" value="RuvA_2-like"/>
</dbReference>
<dbReference type="Pfam" id="PF12836">
    <property type="entry name" value="HHH_3"/>
    <property type="match status" value="1"/>
</dbReference>
<dbReference type="Gene3D" id="3.10.560.10">
    <property type="entry name" value="Outer membrane lipoprotein wza domain like"/>
    <property type="match status" value="1"/>
</dbReference>
<accession>A0A2A6FPW5</accession>
<protein>
    <recommendedName>
        <fullName evidence="2">Helix-hairpin-helix DNA-binding motif class 1 domain-containing protein</fullName>
    </recommendedName>
</protein>
<dbReference type="InterPro" id="IPR019554">
    <property type="entry name" value="Soluble_ligand-bd"/>
</dbReference>
<dbReference type="Pfam" id="PF10531">
    <property type="entry name" value="SLBB"/>
    <property type="match status" value="1"/>
</dbReference>
<dbReference type="GO" id="GO:0015627">
    <property type="term" value="C:type II protein secretion system complex"/>
    <property type="evidence" value="ECO:0007669"/>
    <property type="project" value="TreeGrafter"/>
</dbReference>
<dbReference type="GO" id="GO:0015628">
    <property type="term" value="P:protein secretion by the type II secretion system"/>
    <property type="evidence" value="ECO:0007669"/>
    <property type="project" value="TreeGrafter"/>
</dbReference>
<dbReference type="AlphaFoldDB" id="A0A2A6FPW5"/>
<keyword evidence="1" id="KW-0812">Transmembrane</keyword>
<gene>
    <name evidence="3" type="ORF">B5766_10345</name>
</gene>
<evidence type="ECO:0000313" key="3">
    <source>
        <dbReference type="EMBL" id="PDQ34636.1"/>
    </source>
</evidence>
<keyword evidence="1" id="KW-1133">Transmembrane helix</keyword>
<dbReference type="EMBL" id="NAEP01000050">
    <property type="protein sequence ID" value="PDQ34636.1"/>
    <property type="molecule type" value="Genomic_DNA"/>
</dbReference>
<organism evidence="3 4">
    <name type="scientific">Candidatus Lumbricidiphila eiseniae</name>
    <dbReference type="NCBI Taxonomy" id="1969409"/>
    <lineage>
        <taxon>Bacteria</taxon>
        <taxon>Bacillati</taxon>
        <taxon>Actinomycetota</taxon>
        <taxon>Actinomycetes</taxon>
        <taxon>Micrococcales</taxon>
        <taxon>Microbacteriaceae</taxon>
        <taxon>Candidatus Lumbricidiphila</taxon>
    </lineage>
</organism>
<feature type="domain" description="Helix-hairpin-helix DNA-binding motif class 1" evidence="2">
    <location>
        <begin position="206"/>
        <end position="225"/>
    </location>
</feature>
<evidence type="ECO:0000259" key="2">
    <source>
        <dbReference type="SMART" id="SM00278"/>
    </source>
</evidence>
<sequence length="228" mass="22819">MASATDPLEGLAPSARRAPPRVRIAVAAAVVLFVASLGVAAVISFMRGAGAEQSVDTQDLASSTTAAGVTSKPGSPSGGGSRVLVHVLGAVEHPGLVDLVPGSRVVDAVSAAGGFTADAEPGAVNLARPVVDGEQFLVPTKDAVGDTERPLGAAFGSGNSGGPMGGKVRLNATTVAELDTLPRIGPALAQRIIDWRDANGPFTSVDQLREIAGIGDAVFSGLKDRVIP</sequence>
<reference evidence="4" key="1">
    <citation type="submission" date="2017-03" db="EMBL/GenBank/DDBJ databases">
        <authorList>
            <person name="Lund M.B."/>
        </authorList>
    </citation>
    <scope>NUCLEOTIDE SEQUENCE [LARGE SCALE GENOMIC DNA]</scope>
</reference>
<dbReference type="InterPro" id="IPR051675">
    <property type="entry name" value="Endo/Exo/Phosphatase_dom_1"/>
</dbReference>
<proteinExistence type="predicted"/>
<dbReference type="GO" id="GO:0006281">
    <property type="term" value="P:DNA repair"/>
    <property type="evidence" value="ECO:0007669"/>
    <property type="project" value="InterPro"/>
</dbReference>
<dbReference type="PANTHER" id="PTHR21180:SF32">
    <property type="entry name" value="ENDONUCLEASE_EXONUCLEASE_PHOSPHATASE FAMILY DOMAIN-CONTAINING PROTEIN 1"/>
    <property type="match status" value="1"/>
</dbReference>
<dbReference type="SUPFAM" id="SSF47781">
    <property type="entry name" value="RuvA domain 2-like"/>
    <property type="match status" value="1"/>
</dbReference>
<dbReference type="SMART" id="SM00278">
    <property type="entry name" value="HhH1"/>
    <property type="match status" value="2"/>
</dbReference>
<dbReference type="InterPro" id="IPR003583">
    <property type="entry name" value="Hlx-hairpin-Hlx_DNA-bd_motif"/>
</dbReference>
<keyword evidence="1" id="KW-0472">Membrane</keyword>
<evidence type="ECO:0000256" key="1">
    <source>
        <dbReference type="SAM" id="Phobius"/>
    </source>
</evidence>
<feature type="transmembrane region" description="Helical" evidence="1">
    <location>
        <begin position="24"/>
        <end position="46"/>
    </location>
</feature>
<feature type="domain" description="Helix-hairpin-helix DNA-binding motif class 1" evidence="2">
    <location>
        <begin position="176"/>
        <end position="195"/>
    </location>
</feature>
<name>A0A2A6FPW5_9MICO</name>
<comment type="caution">
    <text evidence="3">The sequence shown here is derived from an EMBL/GenBank/DDBJ whole genome shotgun (WGS) entry which is preliminary data.</text>
</comment>
<dbReference type="Gene3D" id="1.10.150.280">
    <property type="entry name" value="AF1531-like domain"/>
    <property type="match status" value="1"/>
</dbReference>
<dbReference type="PANTHER" id="PTHR21180">
    <property type="entry name" value="ENDONUCLEASE/EXONUCLEASE/PHOSPHATASE FAMILY DOMAIN-CONTAINING PROTEIN 1"/>
    <property type="match status" value="1"/>
</dbReference>
<evidence type="ECO:0000313" key="4">
    <source>
        <dbReference type="Proteomes" id="UP000219994"/>
    </source>
</evidence>